<evidence type="ECO:0000313" key="5">
    <source>
        <dbReference type="EMBL" id="KII73805.1"/>
    </source>
</evidence>
<evidence type="ECO:0000313" key="6">
    <source>
        <dbReference type="Proteomes" id="UP000031668"/>
    </source>
</evidence>
<dbReference type="GO" id="GO:1990904">
    <property type="term" value="C:ribonucleoprotein complex"/>
    <property type="evidence" value="ECO:0007669"/>
    <property type="project" value="UniProtKB-KW"/>
</dbReference>
<dbReference type="GO" id="GO:0005840">
    <property type="term" value="C:ribosome"/>
    <property type="evidence" value="ECO:0007669"/>
    <property type="project" value="UniProtKB-KW"/>
</dbReference>
<evidence type="ECO:0000256" key="1">
    <source>
        <dbReference type="ARBA" id="ARBA00009312"/>
    </source>
</evidence>
<dbReference type="PIRSF" id="PIRSF002129">
    <property type="entry name" value="Ribosom_S6_euk"/>
    <property type="match status" value="1"/>
</dbReference>
<dbReference type="Pfam" id="PF01092">
    <property type="entry name" value="Ribosomal_S6e"/>
    <property type="match status" value="1"/>
</dbReference>
<dbReference type="InterPro" id="IPR001377">
    <property type="entry name" value="Ribosomal_eS6"/>
</dbReference>
<organism evidence="5 6">
    <name type="scientific">Thelohanellus kitauei</name>
    <name type="common">Myxosporean</name>
    <dbReference type="NCBI Taxonomy" id="669202"/>
    <lineage>
        <taxon>Eukaryota</taxon>
        <taxon>Metazoa</taxon>
        <taxon>Cnidaria</taxon>
        <taxon>Myxozoa</taxon>
        <taxon>Myxosporea</taxon>
        <taxon>Bivalvulida</taxon>
        <taxon>Platysporina</taxon>
        <taxon>Myxobolidae</taxon>
        <taxon>Thelohanellus</taxon>
    </lineage>
</organism>
<comment type="caution">
    <text evidence="5">The sequence shown here is derived from an EMBL/GenBank/DDBJ whole genome shotgun (WGS) entry which is preliminary data.</text>
</comment>
<dbReference type="EMBL" id="JWZT01000647">
    <property type="protein sequence ID" value="KII73805.1"/>
    <property type="molecule type" value="Genomic_DNA"/>
</dbReference>
<evidence type="ECO:0000256" key="2">
    <source>
        <dbReference type="ARBA" id="ARBA00022980"/>
    </source>
</evidence>
<dbReference type="Proteomes" id="UP000031668">
    <property type="component" value="Unassembled WGS sequence"/>
</dbReference>
<name>A0A0C2NBS4_THEKT</name>
<dbReference type="SMART" id="SM01405">
    <property type="entry name" value="Ribosomal_S6e"/>
    <property type="match status" value="1"/>
</dbReference>
<accession>A0A0C2NBS4</accession>
<dbReference type="InterPro" id="IPR014401">
    <property type="entry name" value="Ribosomal_eS6-like"/>
</dbReference>
<proteinExistence type="inferred from homology"/>
<keyword evidence="6" id="KW-1185">Reference proteome</keyword>
<keyword evidence="3 4" id="KW-0687">Ribonucleoprotein</keyword>
<comment type="similarity">
    <text evidence="1 4">Belongs to the eukaryotic ribosomal protein eS6 family.</text>
</comment>
<dbReference type="Gene3D" id="1.20.5.2650">
    <property type="match status" value="1"/>
</dbReference>
<dbReference type="PANTHER" id="PTHR11502">
    <property type="entry name" value="40S RIBOSOMAL PROTEIN S6"/>
    <property type="match status" value="1"/>
</dbReference>
<dbReference type="OrthoDB" id="10260596at2759"/>
<dbReference type="AlphaFoldDB" id="A0A0C2NBS4"/>
<protein>
    <recommendedName>
        <fullName evidence="4">40S ribosomal protein S6</fullName>
    </recommendedName>
</protein>
<evidence type="ECO:0000256" key="3">
    <source>
        <dbReference type="ARBA" id="ARBA00023274"/>
    </source>
</evidence>
<gene>
    <name evidence="5" type="ORF">RF11_08073</name>
</gene>
<keyword evidence="2 4" id="KW-0689">Ribosomal protein</keyword>
<evidence type="ECO:0000256" key="4">
    <source>
        <dbReference type="PIRNR" id="PIRNR002129"/>
    </source>
</evidence>
<sequence length="234" mass="26958">MKINIAYPANGTQKTIVVEEEARYRGFYDKRIAQEVAGDFLGDEWKGYVFKITGGSDKDGFAMKQGIMTNKRVRLLLRKGDSGFHPVKSGERRRKSVHGCIVDGSLSVLNVIIVKKGVTDIPGLTDVVIPRRLGPKRAGKIRKMFNLSKDDDVRKYVLRRTVKYRDPEKQAQVTKPKLVSPKIQRLVTPITLQRRRRQKLAIKKRRVKAIREAKEYRKVVEDYNRQKRHMAVTV</sequence>
<reference evidence="5 6" key="1">
    <citation type="journal article" date="2014" name="Genome Biol. Evol.">
        <title>The genome of the myxosporean Thelohanellus kitauei shows adaptations to nutrient acquisition within its fish host.</title>
        <authorList>
            <person name="Yang Y."/>
            <person name="Xiong J."/>
            <person name="Zhou Z."/>
            <person name="Huo F."/>
            <person name="Miao W."/>
            <person name="Ran C."/>
            <person name="Liu Y."/>
            <person name="Zhang J."/>
            <person name="Feng J."/>
            <person name="Wang M."/>
            <person name="Wang M."/>
            <person name="Wang L."/>
            <person name="Yao B."/>
        </authorList>
    </citation>
    <scope>NUCLEOTIDE SEQUENCE [LARGE SCALE GENOMIC DNA]</scope>
    <source>
        <strain evidence="5">Wuqing</strain>
    </source>
</reference>
<dbReference type="GO" id="GO:0003735">
    <property type="term" value="F:structural constituent of ribosome"/>
    <property type="evidence" value="ECO:0007669"/>
    <property type="project" value="InterPro"/>
</dbReference>
<dbReference type="OMA" id="YVITHEK"/>
<dbReference type="GO" id="GO:0006412">
    <property type="term" value="P:translation"/>
    <property type="evidence" value="ECO:0007669"/>
    <property type="project" value="InterPro"/>
</dbReference>